<organism evidence="2 4">
    <name type="scientific">Forsythia ovata</name>
    <dbReference type="NCBI Taxonomy" id="205694"/>
    <lineage>
        <taxon>Eukaryota</taxon>
        <taxon>Viridiplantae</taxon>
        <taxon>Streptophyta</taxon>
        <taxon>Embryophyta</taxon>
        <taxon>Tracheophyta</taxon>
        <taxon>Spermatophyta</taxon>
        <taxon>Magnoliopsida</taxon>
        <taxon>eudicotyledons</taxon>
        <taxon>Gunneridae</taxon>
        <taxon>Pentapetalae</taxon>
        <taxon>asterids</taxon>
        <taxon>lamiids</taxon>
        <taxon>Lamiales</taxon>
        <taxon>Oleaceae</taxon>
        <taxon>Forsythieae</taxon>
        <taxon>Forsythia</taxon>
    </lineage>
</organism>
<reference evidence="2" key="2">
    <citation type="submission" date="2024-07" db="EMBL/GenBank/DDBJ databases">
        <title>Two chromosome-level genome assemblies of Korean endemic species Abeliophyllum distichum and Forsythia ovata (Oleaceae).</title>
        <authorList>
            <person name="Mun J.H."/>
        </authorList>
    </citation>
    <scope>NUCLEOTIDE SEQUENCE</scope>
    <source>
        <strain evidence="2">KNKB202402200001</strain>
        <tissue evidence="2">Leaf</tissue>
    </source>
</reference>
<dbReference type="EMBL" id="JBFOLJ010000007">
    <property type="protein sequence ID" value="KAL2520876.1"/>
    <property type="molecule type" value="Genomic_DNA"/>
</dbReference>
<gene>
    <name evidence="2" type="ORF">Fot_24776</name>
    <name evidence="3" type="ORF">Fot_24799</name>
</gene>
<comment type="caution">
    <text evidence="2">The sequence shown here is derived from an EMBL/GenBank/DDBJ whole genome shotgun (WGS) entry which is preliminary data.</text>
</comment>
<keyword evidence="4" id="KW-1185">Reference proteome</keyword>
<protein>
    <submittedName>
        <fullName evidence="2">Uncharacterized protein</fullName>
    </submittedName>
</protein>
<dbReference type="Proteomes" id="UP001604277">
    <property type="component" value="Unassembled WGS sequence"/>
</dbReference>
<evidence type="ECO:0000256" key="1">
    <source>
        <dbReference type="SAM" id="MobiDB-lite"/>
    </source>
</evidence>
<evidence type="ECO:0000313" key="4">
    <source>
        <dbReference type="Proteomes" id="UP001604277"/>
    </source>
</evidence>
<proteinExistence type="predicted"/>
<dbReference type="AlphaFoldDB" id="A0ABD1U7U5"/>
<evidence type="ECO:0000313" key="3">
    <source>
        <dbReference type="EMBL" id="KAL2520876.1"/>
    </source>
</evidence>
<name>A0ABD1U7U5_9LAMI</name>
<sequence length="170" mass="19188">MDCGDSDLEEIDGTASREIVAMDETVGAICSKRKEESTRQCKGKGIVGPSRAAESSGDGESISPRTHRVNLGLTFYKMDLVEGWVEYVGELSGGHEDPEAESEDWAYSEYSSKLNIPDFTKLRDQYRILKSVRLIHPNKTDRHLLSNGRLYSYYEQCPSLWDEIAFPPFQ</sequence>
<evidence type="ECO:0000313" key="2">
    <source>
        <dbReference type="EMBL" id="KAL2520853.1"/>
    </source>
</evidence>
<accession>A0ABD1U7U5</accession>
<reference evidence="4" key="1">
    <citation type="submission" date="2024-07" db="EMBL/GenBank/DDBJ databases">
        <title>Two chromosome-level genome assemblies of Korean endemic species Abeliophyllum distichum and Forsythia ovata (Oleaceae).</title>
        <authorList>
            <person name="Jang H."/>
        </authorList>
    </citation>
    <scope>NUCLEOTIDE SEQUENCE [LARGE SCALE GENOMIC DNA]</scope>
</reference>
<feature type="region of interest" description="Disordered" evidence="1">
    <location>
        <begin position="33"/>
        <end position="63"/>
    </location>
</feature>
<dbReference type="EMBL" id="JBFOLJ010000007">
    <property type="protein sequence ID" value="KAL2520853.1"/>
    <property type="molecule type" value="Genomic_DNA"/>
</dbReference>